<evidence type="ECO:0000256" key="1">
    <source>
        <dbReference type="SAM" id="MobiDB-lite"/>
    </source>
</evidence>
<dbReference type="Proteomes" id="UP000000305">
    <property type="component" value="Unassembled WGS sequence"/>
</dbReference>
<evidence type="ECO:0000313" key="2">
    <source>
        <dbReference type="EMBL" id="EFX65592.1"/>
    </source>
</evidence>
<feature type="region of interest" description="Disordered" evidence="1">
    <location>
        <begin position="60"/>
        <end position="84"/>
    </location>
</feature>
<dbReference type="PhylomeDB" id="E9HRP1"/>
<dbReference type="EMBL" id="GL732739">
    <property type="protein sequence ID" value="EFX65592.1"/>
    <property type="molecule type" value="Genomic_DNA"/>
</dbReference>
<organism evidence="2 3">
    <name type="scientific">Daphnia pulex</name>
    <name type="common">Water flea</name>
    <dbReference type="NCBI Taxonomy" id="6669"/>
    <lineage>
        <taxon>Eukaryota</taxon>
        <taxon>Metazoa</taxon>
        <taxon>Ecdysozoa</taxon>
        <taxon>Arthropoda</taxon>
        <taxon>Crustacea</taxon>
        <taxon>Branchiopoda</taxon>
        <taxon>Diplostraca</taxon>
        <taxon>Cladocera</taxon>
        <taxon>Anomopoda</taxon>
        <taxon>Daphniidae</taxon>
        <taxon>Daphnia</taxon>
    </lineage>
</organism>
<evidence type="ECO:0000313" key="3">
    <source>
        <dbReference type="Proteomes" id="UP000000305"/>
    </source>
</evidence>
<dbReference type="HOGENOM" id="CLU_1751513_0_0_1"/>
<accession>E9HRP1</accession>
<proteinExistence type="predicted"/>
<keyword evidence="3" id="KW-1185">Reference proteome</keyword>
<reference evidence="2 3" key="1">
    <citation type="journal article" date="2011" name="Science">
        <title>The ecoresponsive genome of Daphnia pulex.</title>
        <authorList>
            <person name="Colbourne J.K."/>
            <person name="Pfrender M.E."/>
            <person name="Gilbert D."/>
            <person name="Thomas W.K."/>
            <person name="Tucker A."/>
            <person name="Oakley T.H."/>
            <person name="Tokishita S."/>
            <person name="Aerts A."/>
            <person name="Arnold G.J."/>
            <person name="Basu M.K."/>
            <person name="Bauer D.J."/>
            <person name="Caceres C.E."/>
            <person name="Carmel L."/>
            <person name="Casola C."/>
            <person name="Choi J.H."/>
            <person name="Detter J.C."/>
            <person name="Dong Q."/>
            <person name="Dusheyko S."/>
            <person name="Eads B.D."/>
            <person name="Frohlich T."/>
            <person name="Geiler-Samerotte K.A."/>
            <person name="Gerlach D."/>
            <person name="Hatcher P."/>
            <person name="Jogdeo S."/>
            <person name="Krijgsveld J."/>
            <person name="Kriventseva E.V."/>
            <person name="Kultz D."/>
            <person name="Laforsch C."/>
            <person name="Lindquist E."/>
            <person name="Lopez J."/>
            <person name="Manak J.R."/>
            <person name="Muller J."/>
            <person name="Pangilinan J."/>
            <person name="Patwardhan R.P."/>
            <person name="Pitluck S."/>
            <person name="Pritham E.J."/>
            <person name="Rechtsteiner A."/>
            <person name="Rho M."/>
            <person name="Rogozin I.B."/>
            <person name="Sakarya O."/>
            <person name="Salamov A."/>
            <person name="Schaack S."/>
            <person name="Shapiro H."/>
            <person name="Shiga Y."/>
            <person name="Skalitzky C."/>
            <person name="Smith Z."/>
            <person name="Souvorov A."/>
            <person name="Sung W."/>
            <person name="Tang Z."/>
            <person name="Tsuchiya D."/>
            <person name="Tu H."/>
            <person name="Vos H."/>
            <person name="Wang M."/>
            <person name="Wolf Y.I."/>
            <person name="Yamagata H."/>
            <person name="Yamada T."/>
            <person name="Ye Y."/>
            <person name="Shaw J.R."/>
            <person name="Andrews J."/>
            <person name="Crease T.J."/>
            <person name="Tang H."/>
            <person name="Lucas S.M."/>
            <person name="Robertson H.M."/>
            <person name="Bork P."/>
            <person name="Koonin E.V."/>
            <person name="Zdobnov E.M."/>
            <person name="Grigoriev I.V."/>
            <person name="Lynch M."/>
            <person name="Boore J.L."/>
        </authorList>
    </citation>
    <scope>NUCLEOTIDE SEQUENCE [LARGE SCALE GENOMIC DNA]</scope>
</reference>
<protein>
    <submittedName>
        <fullName evidence="2">Uncharacterized protein</fullName>
    </submittedName>
</protein>
<sequence>MPRGRNSELSRELRRSVLEERQLAATIERELARQRRRVAHQEPYRRVEFRPVVRPYIPLERQPQQSVAHGGSVPPPPLRADELPTQRPEIATFAHNAGAVAHGLATARLYIPAVHPAQESAEDVLQLAIDEEIPLNE</sequence>
<dbReference type="InParanoid" id="E9HRP1"/>
<name>E9HRP1_DAPPU</name>
<dbReference type="AlphaFoldDB" id="E9HRP1"/>
<gene>
    <name evidence="2" type="ORF">DAPPUDRAFT_264481</name>
</gene>
<dbReference type="KEGG" id="dpx:DAPPUDRAFT_264481"/>